<keyword evidence="1" id="KW-1133">Transmembrane helix</keyword>
<proteinExistence type="predicted"/>
<dbReference type="GeneID" id="92792633"/>
<keyword evidence="1" id="KW-0472">Membrane</keyword>
<organism evidence="2 3">
    <name type="scientific">Amedibacillus dolichus DSM 3991</name>
    <dbReference type="NCBI Taxonomy" id="428127"/>
    <lineage>
        <taxon>Bacteria</taxon>
        <taxon>Bacillati</taxon>
        <taxon>Bacillota</taxon>
        <taxon>Erysipelotrichia</taxon>
        <taxon>Erysipelotrichales</taxon>
        <taxon>Erysipelotrichaceae</taxon>
        <taxon>Amedibacillus</taxon>
    </lineage>
</organism>
<reference evidence="2 3" key="1">
    <citation type="submission" date="2007-09" db="EMBL/GenBank/DDBJ databases">
        <title>Draft genome sequence of Eubacterium dolichum (DSM 3991).</title>
        <authorList>
            <person name="Sudarsanam P."/>
            <person name="Ley R."/>
            <person name="Guruge J."/>
            <person name="Turnbaugh P.J."/>
            <person name="Mahowald M."/>
            <person name="Liep D."/>
            <person name="Gordon J."/>
        </authorList>
    </citation>
    <scope>NUCLEOTIDE SEQUENCE [LARGE SCALE GENOMIC DNA]</scope>
    <source>
        <strain evidence="2 3">DSM 3991</strain>
    </source>
</reference>
<reference evidence="2 3" key="2">
    <citation type="submission" date="2007-09" db="EMBL/GenBank/DDBJ databases">
        <authorList>
            <person name="Fulton L."/>
            <person name="Clifton S."/>
            <person name="Fulton B."/>
            <person name="Xu J."/>
            <person name="Minx P."/>
            <person name="Pepin K.H."/>
            <person name="Johnson M."/>
            <person name="Thiruvilangam P."/>
            <person name="Bhonagiri V."/>
            <person name="Nash W.E."/>
            <person name="Mardis E.R."/>
            <person name="Wilson R.K."/>
        </authorList>
    </citation>
    <scope>NUCLEOTIDE SEQUENCE [LARGE SCALE GENOMIC DNA]</scope>
    <source>
        <strain evidence="2 3">DSM 3991</strain>
    </source>
</reference>
<dbReference type="HOGENOM" id="CLU_1480131_0_0_9"/>
<dbReference type="EMBL" id="ABAW02000011">
    <property type="protein sequence ID" value="EDP12133.1"/>
    <property type="molecule type" value="Genomic_DNA"/>
</dbReference>
<dbReference type="RefSeq" id="WP_004797866.1">
    <property type="nucleotide sequence ID" value="NZ_DS483470.1"/>
</dbReference>
<feature type="transmembrane region" description="Helical" evidence="1">
    <location>
        <begin position="51"/>
        <end position="68"/>
    </location>
</feature>
<evidence type="ECO:0000313" key="3">
    <source>
        <dbReference type="Proteomes" id="UP000004090"/>
    </source>
</evidence>
<evidence type="ECO:0000256" key="1">
    <source>
        <dbReference type="SAM" id="Phobius"/>
    </source>
</evidence>
<feature type="transmembrane region" description="Helical" evidence="1">
    <location>
        <begin position="29"/>
        <end position="46"/>
    </location>
</feature>
<comment type="caution">
    <text evidence="2">The sequence shown here is derived from an EMBL/GenBank/DDBJ whole genome shotgun (WGS) entry which is preliminary data.</text>
</comment>
<name>A8R892_9FIRM</name>
<feature type="transmembrane region" description="Helical" evidence="1">
    <location>
        <begin position="74"/>
        <end position="91"/>
    </location>
</feature>
<protein>
    <submittedName>
        <fullName evidence="2">Putative rod shape-determining protein MreD</fullName>
    </submittedName>
</protein>
<dbReference type="STRING" id="428127.EUBDOL_00227"/>
<feature type="transmembrane region" description="Helical" evidence="1">
    <location>
        <begin position="98"/>
        <end position="119"/>
    </location>
</feature>
<gene>
    <name evidence="2" type="ORF">EUBDOL_00227</name>
</gene>
<dbReference type="Proteomes" id="UP000004090">
    <property type="component" value="Unassembled WGS sequence"/>
</dbReference>
<dbReference type="AlphaFoldDB" id="A8R892"/>
<sequence length="185" mass="21687">MMIHALFVGFCFLCDEILMVLFPSDFLMQGLLFVSNMGFCAIMLTVRKFDWINTCLFAFGFGMIYDFLFAKDFLVYAIVFLIVAALLRIWTKHLTDTLLECLVLCIVTIFVKDYLVYLYQIVQRATTLTFFEWAASYELLTLLANAILAMIVIFLIRIKDDYLEVKALRVRKGERVEWFRLKSKQ</sequence>
<evidence type="ECO:0000313" key="2">
    <source>
        <dbReference type="EMBL" id="EDP12133.1"/>
    </source>
</evidence>
<feature type="transmembrane region" description="Helical" evidence="1">
    <location>
        <begin position="139"/>
        <end position="158"/>
    </location>
</feature>
<dbReference type="eggNOG" id="ENOG5033KXB">
    <property type="taxonomic scope" value="Bacteria"/>
</dbReference>
<accession>A8R892</accession>
<keyword evidence="1" id="KW-0812">Transmembrane</keyword>